<name>A0A2X1D079_BREVE</name>
<dbReference type="AlphaFoldDB" id="A0A2X1D079"/>
<comment type="similarity">
    <text evidence="1">Belongs to the RelE toxin family.</text>
</comment>
<sequence>MRRVVWTEQAREDLIAIQSYVQGFSLPAAIRLAVRLIDLAESLNAFPDRGRPIRHGLREAVSIRPYVIRYAILADEIRIITIRHSARRPER</sequence>
<dbReference type="EMBL" id="UAQP01000005">
    <property type="protein sequence ID" value="SPU52096.1"/>
    <property type="molecule type" value="Genomic_DNA"/>
</dbReference>
<evidence type="ECO:0000313" key="3">
    <source>
        <dbReference type="EMBL" id="SPU52096.1"/>
    </source>
</evidence>
<dbReference type="RefSeq" id="WP_112861562.1">
    <property type="nucleotide sequence ID" value="NZ_UAQP01000005.1"/>
</dbReference>
<evidence type="ECO:0000256" key="1">
    <source>
        <dbReference type="ARBA" id="ARBA00006226"/>
    </source>
</evidence>
<reference evidence="3 4" key="1">
    <citation type="submission" date="2018-06" db="EMBL/GenBank/DDBJ databases">
        <authorList>
            <consortium name="Pathogen Informatics"/>
            <person name="Doyle S."/>
        </authorList>
    </citation>
    <scope>NUCLEOTIDE SEQUENCE [LARGE SCALE GENOMIC DNA]</scope>
    <source>
        <strain evidence="3 4">NCTC11166</strain>
    </source>
</reference>
<proteinExistence type="inferred from homology"/>
<protein>
    <submittedName>
        <fullName evidence="3">Toxin RelE4</fullName>
    </submittedName>
</protein>
<dbReference type="InterPro" id="IPR007712">
    <property type="entry name" value="RelE/ParE_toxin"/>
</dbReference>
<keyword evidence="2" id="KW-1277">Toxin-antitoxin system</keyword>
<dbReference type="PANTHER" id="PTHR33755:SF6">
    <property type="entry name" value="PLASMID STABILIZATION SYSTEM PROTEIN"/>
    <property type="match status" value="1"/>
</dbReference>
<organism evidence="3 4">
    <name type="scientific">Brevundimonas vesicularis</name>
    <name type="common">Pseudomonas vesicularis</name>
    <dbReference type="NCBI Taxonomy" id="41276"/>
    <lineage>
        <taxon>Bacteria</taxon>
        <taxon>Pseudomonadati</taxon>
        <taxon>Pseudomonadota</taxon>
        <taxon>Alphaproteobacteria</taxon>
        <taxon>Caulobacterales</taxon>
        <taxon>Caulobacteraceae</taxon>
        <taxon>Brevundimonas</taxon>
    </lineage>
</organism>
<evidence type="ECO:0000313" key="4">
    <source>
        <dbReference type="Proteomes" id="UP000251186"/>
    </source>
</evidence>
<dbReference type="InterPro" id="IPR035093">
    <property type="entry name" value="RelE/ParE_toxin_dom_sf"/>
</dbReference>
<dbReference type="Gene3D" id="3.30.2310.20">
    <property type="entry name" value="RelE-like"/>
    <property type="match status" value="1"/>
</dbReference>
<dbReference type="InterPro" id="IPR051803">
    <property type="entry name" value="TA_system_RelE-like_toxin"/>
</dbReference>
<evidence type="ECO:0000256" key="2">
    <source>
        <dbReference type="ARBA" id="ARBA00022649"/>
    </source>
</evidence>
<dbReference type="Proteomes" id="UP000251186">
    <property type="component" value="Unassembled WGS sequence"/>
</dbReference>
<dbReference type="Pfam" id="PF05016">
    <property type="entry name" value="ParE_toxin"/>
    <property type="match status" value="1"/>
</dbReference>
<accession>A0A2X1D079</accession>
<gene>
    <name evidence="3" type="primary">relE4</name>
    <name evidence="3" type="ORF">NCTC11166_00414</name>
</gene>
<dbReference type="PANTHER" id="PTHR33755">
    <property type="entry name" value="TOXIN PARE1-RELATED"/>
    <property type="match status" value="1"/>
</dbReference>